<dbReference type="SUPFAM" id="SSF56784">
    <property type="entry name" value="HAD-like"/>
    <property type="match status" value="1"/>
</dbReference>
<evidence type="ECO:0000256" key="6">
    <source>
        <dbReference type="ARBA" id="ARBA00022723"/>
    </source>
</evidence>
<evidence type="ECO:0000313" key="11">
    <source>
        <dbReference type="Proteomes" id="UP001595593"/>
    </source>
</evidence>
<evidence type="ECO:0000256" key="7">
    <source>
        <dbReference type="ARBA" id="ARBA00022801"/>
    </source>
</evidence>
<evidence type="ECO:0000256" key="4">
    <source>
        <dbReference type="ARBA" id="ARBA00006171"/>
    </source>
</evidence>
<dbReference type="EC" id="3.1.3.18" evidence="5"/>
<sequence>MRPTVIFDLDGTLVDSRLDICDALNRLMASRLQPSFTLAEVTSFIGDGVPVLLQRAFSARQLEQDPAALSDFLTEYEAKAAERTRPFPGIIPVLDELRARDWQMMVCTNKPERAARLLLEALGLCPYFSALGGGDSFPIRKPDPRHLLLTLAKTGTSANHAVMVGDHHNDVAAGLAAGCQTIFCRWGYGEPSDAPGVRIAGAPAELPKLLEDALAGMVPVSSK</sequence>
<comment type="similarity">
    <text evidence="4">Belongs to the HAD-like hydrolase superfamily. CbbY/CbbZ/Gph/YieH family.</text>
</comment>
<keyword evidence="9" id="KW-0119">Carbohydrate metabolism</keyword>
<evidence type="ECO:0000256" key="5">
    <source>
        <dbReference type="ARBA" id="ARBA00013078"/>
    </source>
</evidence>
<dbReference type="EMBL" id="JBHRTN010000010">
    <property type="protein sequence ID" value="MFC3125851.1"/>
    <property type="molecule type" value="Genomic_DNA"/>
</dbReference>
<dbReference type="SFLD" id="SFLDG01135">
    <property type="entry name" value="C1.5.6:_HAD__Beta-PGM__Phospha"/>
    <property type="match status" value="1"/>
</dbReference>
<dbReference type="NCBIfam" id="TIGR01549">
    <property type="entry name" value="HAD-SF-IA-v1"/>
    <property type="match status" value="1"/>
</dbReference>
<dbReference type="InterPro" id="IPR006439">
    <property type="entry name" value="HAD-SF_hydro_IA"/>
</dbReference>
<dbReference type="Pfam" id="PF13419">
    <property type="entry name" value="HAD_2"/>
    <property type="match status" value="1"/>
</dbReference>
<dbReference type="SFLD" id="SFLDG01129">
    <property type="entry name" value="C1.5:_HAD__Beta-PGM__Phosphata"/>
    <property type="match status" value="1"/>
</dbReference>
<evidence type="ECO:0000256" key="9">
    <source>
        <dbReference type="ARBA" id="ARBA00023277"/>
    </source>
</evidence>
<dbReference type="InterPro" id="IPR023198">
    <property type="entry name" value="PGP-like_dom2"/>
</dbReference>
<dbReference type="GO" id="GO:0008967">
    <property type="term" value="F:phosphoglycolate phosphatase activity"/>
    <property type="evidence" value="ECO:0007669"/>
    <property type="project" value="UniProtKB-EC"/>
</dbReference>
<gene>
    <name evidence="10" type="primary">gph</name>
    <name evidence="10" type="ORF">ACFOD4_12340</name>
</gene>
<dbReference type="SFLD" id="SFLDS00003">
    <property type="entry name" value="Haloacid_Dehalogenase"/>
    <property type="match status" value="1"/>
</dbReference>
<dbReference type="InterPro" id="IPR050155">
    <property type="entry name" value="HAD-like_hydrolase_sf"/>
</dbReference>
<dbReference type="RefSeq" id="WP_379596805.1">
    <property type="nucleotide sequence ID" value="NZ_JBHRTN010000010.1"/>
</dbReference>
<name>A0ABV7G2E6_9PROT</name>
<evidence type="ECO:0000256" key="2">
    <source>
        <dbReference type="ARBA" id="ARBA00001946"/>
    </source>
</evidence>
<dbReference type="InterPro" id="IPR036412">
    <property type="entry name" value="HAD-like_sf"/>
</dbReference>
<dbReference type="NCBIfam" id="TIGR01449">
    <property type="entry name" value="PGP_bact"/>
    <property type="match status" value="1"/>
</dbReference>
<dbReference type="InterPro" id="IPR041492">
    <property type="entry name" value="HAD_2"/>
</dbReference>
<comment type="pathway">
    <text evidence="3">Organic acid metabolism; glycolate biosynthesis; glycolate from 2-phosphoglycolate: step 1/1.</text>
</comment>
<keyword evidence="6" id="KW-0479">Metal-binding</keyword>
<dbReference type="Gene3D" id="3.40.50.1000">
    <property type="entry name" value="HAD superfamily/HAD-like"/>
    <property type="match status" value="1"/>
</dbReference>
<comment type="cofactor">
    <cofactor evidence="2">
        <name>Mg(2+)</name>
        <dbReference type="ChEBI" id="CHEBI:18420"/>
    </cofactor>
</comment>
<evidence type="ECO:0000256" key="3">
    <source>
        <dbReference type="ARBA" id="ARBA00004818"/>
    </source>
</evidence>
<accession>A0ABV7G2E6</accession>
<comment type="caution">
    <text evidence="10">The sequence shown here is derived from an EMBL/GenBank/DDBJ whole genome shotgun (WGS) entry which is preliminary data.</text>
</comment>
<evidence type="ECO:0000256" key="8">
    <source>
        <dbReference type="ARBA" id="ARBA00022842"/>
    </source>
</evidence>
<reference evidence="11" key="1">
    <citation type="journal article" date="2019" name="Int. J. Syst. Evol. Microbiol.">
        <title>The Global Catalogue of Microorganisms (GCM) 10K type strain sequencing project: providing services to taxonomists for standard genome sequencing and annotation.</title>
        <authorList>
            <consortium name="The Broad Institute Genomics Platform"/>
            <consortium name="The Broad Institute Genome Sequencing Center for Infectious Disease"/>
            <person name="Wu L."/>
            <person name="Ma J."/>
        </authorList>
    </citation>
    <scope>NUCLEOTIDE SEQUENCE [LARGE SCALE GENOMIC DNA]</scope>
    <source>
        <strain evidence="11">KCTC 52094</strain>
    </source>
</reference>
<dbReference type="Proteomes" id="UP001595593">
    <property type="component" value="Unassembled WGS sequence"/>
</dbReference>
<dbReference type="PANTHER" id="PTHR43434">
    <property type="entry name" value="PHOSPHOGLYCOLATE PHOSPHATASE"/>
    <property type="match status" value="1"/>
</dbReference>
<dbReference type="InterPro" id="IPR023214">
    <property type="entry name" value="HAD_sf"/>
</dbReference>
<evidence type="ECO:0000256" key="1">
    <source>
        <dbReference type="ARBA" id="ARBA00000830"/>
    </source>
</evidence>
<evidence type="ECO:0000313" key="10">
    <source>
        <dbReference type="EMBL" id="MFC3125851.1"/>
    </source>
</evidence>
<keyword evidence="7 10" id="KW-0378">Hydrolase</keyword>
<proteinExistence type="inferred from homology"/>
<comment type="catalytic activity">
    <reaction evidence="1">
        <text>2-phosphoglycolate + H2O = glycolate + phosphate</text>
        <dbReference type="Rhea" id="RHEA:14369"/>
        <dbReference type="ChEBI" id="CHEBI:15377"/>
        <dbReference type="ChEBI" id="CHEBI:29805"/>
        <dbReference type="ChEBI" id="CHEBI:43474"/>
        <dbReference type="ChEBI" id="CHEBI:58033"/>
        <dbReference type="EC" id="3.1.3.18"/>
    </reaction>
</comment>
<dbReference type="PANTHER" id="PTHR43434:SF1">
    <property type="entry name" value="PHOSPHOGLYCOLATE PHOSPHATASE"/>
    <property type="match status" value="1"/>
</dbReference>
<protein>
    <recommendedName>
        <fullName evidence="5">phosphoglycolate phosphatase</fullName>
        <ecNumber evidence="5">3.1.3.18</ecNumber>
    </recommendedName>
</protein>
<keyword evidence="8" id="KW-0460">Magnesium</keyword>
<organism evidence="10 11">
    <name type="scientific">Teichococcus globiformis</name>
    <dbReference type="NCBI Taxonomy" id="2307229"/>
    <lineage>
        <taxon>Bacteria</taxon>
        <taxon>Pseudomonadati</taxon>
        <taxon>Pseudomonadota</taxon>
        <taxon>Alphaproteobacteria</taxon>
        <taxon>Acetobacterales</taxon>
        <taxon>Roseomonadaceae</taxon>
        <taxon>Roseomonas</taxon>
    </lineage>
</organism>
<keyword evidence="11" id="KW-1185">Reference proteome</keyword>
<dbReference type="InterPro" id="IPR037512">
    <property type="entry name" value="PGPase_prok"/>
</dbReference>
<dbReference type="Gene3D" id="1.10.150.240">
    <property type="entry name" value="Putative phosphatase, domain 2"/>
    <property type="match status" value="1"/>
</dbReference>
<dbReference type="NCBIfam" id="TIGR01509">
    <property type="entry name" value="HAD-SF-IA-v3"/>
    <property type="match status" value="1"/>
</dbReference>